<name>A0ACB8SR94_9AGAM</name>
<keyword evidence="2" id="KW-1185">Reference proteome</keyword>
<evidence type="ECO:0000313" key="1">
    <source>
        <dbReference type="EMBL" id="KAI0059109.1"/>
    </source>
</evidence>
<evidence type="ECO:0000313" key="2">
    <source>
        <dbReference type="Proteomes" id="UP000814140"/>
    </source>
</evidence>
<gene>
    <name evidence="1" type="ORF">BV25DRAFT_1829436</name>
</gene>
<proteinExistence type="predicted"/>
<dbReference type="Proteomes" id="UP000814140">
    <property type="component" value="Unassembled WGS sequence"/>
</dbReference>
<reference evidence="1" key="1">
    <citation type="submission" date="2021-03" db="EMBL/GenBank/DDBJ databases">
        <authorList>
            <consortium name="DOE Joint Genome Institute"/>
            <person name="Ahrendt S."/>
            <person name="Looney B.P."/>
            <person name="Miyauchi S."/>
            <person name="Morin E."/>
            <person name="Drula E."/>
            <person name="Courty P.E."/>
            <person name="Chicoki N."/>
            <person name="Fauchery L."/>
            <person name="Kohler A."/>
            <person name="Kuo A."/>
            <person name="Labutti K."/>
            <person name="Pangilinan J."/>
            <person name="Lipzen A."/>
            <person name="Riley R."/>
            <person name="Andreopoulos W."/>
            <person name="He G."/>
            <person name="Johnson J."/>
            <person name="Barry K.W."/>
            <person name="Grigoriev I.V."/>
            <person name="Nagy L."/>
            <person name="Hibbett D."/>
            <person name="Henrissat B."/>
            <person name="Matheny P.B."/>
            <person name="Labbe J."/>
            <person name="Martin F."/>
        </authorList>
    </citation>
    <scope>NUCLEOTIDE SEQUENCE</scope>
    <source>
        <strain evidence="1">HHB10654</strain>
    </source>
</reference>
<sequence length="343" mass="37459">MTPDSYLVIGGGGFLGRHIVDLLLARGELAVAVFDIAHVDLGPTVKVFTGDIVDENALGNAIRVCGATCIIHTAAALPGRPRQDHEKINIQGTENVINTALANGVKKLVYTSSASVVFEGKDQAGVNESAPYPARPLDDYNDTKAIAETAVLRANGTDGLETVSLRIAGIFGPRDRLTVPGFMALMTQGRTHIQLGDNTNLFDWTYIVNAAEAHLLAADRLAPEHPKHAQVAGRVFFISNGEPRPWWNLARGLWKEAGHVQTRKVIAIPRSVAFVLAVFMEFFGWLFGKAPSLTRFRVTVCTTIRWCDISNARNALDYGPSIPLDEGIRQTVEWWKTTQSHPK</sequence>
<protein>
    <submittedName>
        <fullName evidence="1">Uncharacterized protein</fullName>
    </submittedName>
</protein>
<dbReference type="EMBL" id="MU277229">
    <property type="protein sequence ID" value="KAI0059109.1"/>
    <property type="molecule type" value="Genomic_DNA"/>
</dbReference>
<organism evidence="1 2">
    <name type="scientific">Artomyces pyxidatus</name>
    <dbReference type="NCBI Taxonomy" id="48021"/>
    <lineage>
        <taxon>Eukaryota</taxon>
        <taxon>Fungi</taxon>
        <taxon>Dikarya</taxon>
        <taxon>Basidiomycota</taxon>
        <taxon>Agaricomycotina</taxon>
        <taxon>Agaricomycetes</taxon>
        <taxon>Russulales</taxon>
        <taxon>Auriscalpiaceae</taxon>
        <taxon>Artomyces</taxon>
    </lineage>
</organism>
<accession>A0ACB8SR94</accession>
<reference evidence="1" key="2">
    <citation type="journal article" date="2022" name="New Phytol.">
        <title>Evolutionary transition to the ectomycorrhizal habit in the genomes of a hyperdiverse lineage of mushroom-forming fungi.</title>
        <authorList>
            <person name="Looney B."/>
            <person name="Miyauchi S."/>
            <person name="Morin E."/>
            <person name="Drula E."/>
            <person name="Courty P.E."/>
            <person name="Kohler A."/>
            <person name="Kuo A."/>
            <person name="LaButti K."/>
            <person name="Pangilinan J."/>
            <person name="Lipzen A."/>
            <person name="Riley R."/>
            <person name="Andreopoulos W."/>
            <person name="He G."/>
            <person name="Johnson J."/>
            <person name="Nolan M."/>
            <person name="Tritt A."/>
            <person name="Barry K.W."/>
            <person name="Grigoriev I.V."/>
            <person name="Nagy L.G."/>
            <person name="Hibbett D."/>
            <person name="Henrissat B."/>
            <person name="Matheny P.B."/>
            <person name="Labbe J."/>
            <person name="Martin F.M."/>
        </authorList>
    </citation>
    <scope>NUCLEOTIDE SEQUENCE</scope>
    <source>
        <strain evidence="1">HHB10654</strain>
    </source>
</reference>
<comment type="caution">
    <text evidence="1">The sequence shown here is derived from an EMBL/GenBank/DDBJ whole genome shotgun (WGS) entry which is preliminary data.</text>
</comment>